<evidence type="ECO:0000313" key="2">
    <source>
        <dbReference type="EMBL" id="NSX55961.1"/>
    </source>
</evidence>
<feature type="signal peptide" evidence="1">
    <location>
        <begin position="1"/>
        <end position="23"/>
    </location>
</feature>
<gene>
    <name evidence="2" type="ORF">HRQ87_14240</name>
</gene>
<organism evidence="2 3">
    <name type="scientific">Parasulfitobacter algicola</name>
    <dbReference type="NCBI Taxonomy" id="2614809"/>
    <lineage>
        <taxon>Bacteria</taxon>
        <taxon>Pseudomonadati</taxon>
        <taxon>Pseudomonadota</taxon>
        <taxon>Alphaproteobacteria</taxon>
        <taxon>Rhodobacterales</taxon>
        <taxon>Roseobacteraceae</taxon>
        <taxon>Parasulfitobacter</taxon>
    </lineage>
</organism>
<protein>
    <submittedName>
        <fullName evidence="2">Uncharacterized protein</fullName>
    </submittedName>
</protein>
<feature type="chain" id="PRO_5045303453" evidence="1">
    <location>
        <begin position="24"/>
        <end position="181"/>
    </location>
</feature>
<evidence type="ECO:0000313" key="3">
    <source>
        <dbReference type="Proteomes" id="UP000777935"/>
    </source>
</evidence>
<comment type="caution">
    <text evidence="2">The sequence shown here is derived from an EMBL/GenBank/DDBJ whole genome shotgun (WGS) entry which is preliminary data.</text>
</comment>
<name>A0ABX2IVC9_9RHOB</name>
<dbReference type="Proteomes" id="UP000777935">
    <property type="component" value="Unassembled WGS sequence"/>
</dbReference>
<keyword evidence="3" id="KW-1185">Reference proteome</keyword>
<keyword evidence="1" id="KW-0732">Signal</keyword>
<dbReference type="EMBL" id="JABUFE010000009">
    <property type="protein sequence ID" value="NSX55961.1"/>
    <property type="molecule type" value="Genomic_DNA"/>
</dbReference>
<proteinExistence type="predicted"/>
<evidence type="ECO:0000256" key="1">
    <source>
        <dbReference type="SAM" id="SignalP"/>
    </source>
</evidence>
<dbReference type="RefSeq" id="WP_174139111.1">
    <property type="nucleotide sequence ID" value="NZ_JABUFE010000009.1"/>
</dbReference>
<reference evidence="2 3" key="1">
    <citation type="submission" date="2020-06" db="EMBL/GenBank/DDBJ databases">
        <title>Sulfitobacter algicola sp. nov., isolated from green algae.</title>
        <authorList>
            <person name="Wang C."/>
        </authorList>
    </citation>
    <scope>NUCLEOTIDE SEQUENCE [LARGE SCALE GENOMIC DNA]</scope>
    <source>
        <strain evidence="2 3">1151</strain>
    </source>
</reference>
<sequence>MRTLHKSLSTFLTLALLPAPANADVSAVTQAFVNVCPAALIRGVSPLDLGMGPQVEGTSRVLTKELIAAMPGVFWRNDATEVTMSLPLGGMSCVVIGEVGAPHFSLAEFDEWRARHPNMLQLIETQTLRQSASNAGVFLELCLMDPSDHREHRVIGEISKRQDGWSLNLAMHRDEACKYSS</sequence>
<accession>A0ABX2IVC9</accession>